<evidence type="ECO:0000313" key="10">
    <source>
        <dbReference type="EMBL" id="MBD8078032.1"/>
    </source>
</evidence>
<dbReference type="Gene3D" id="1.10.3720.10">
    <property type="entry name" value="MetI-like"/>
    <property type="match status" value="1"/>
</dbReference>
<dbReference type="GO" id="GO:0005886">
    <property type="term" value="C:plasma membrane"/>
    <property type="evidence" value="ECO:0007669"/>
    <property type="project" value="UniProtKB-SubCell"/>
</dbReference>
<evidence type="ECO:0000256" key="5">
    <source>
        <dbReference type="ARBA" id="ARBA00022989"/>
    </source>
</evidence>
<keyword evidence="11" id="KW-1185">Reference proteome</keyword>
<evidence type="ECO:0000256" key="6">
    <source>
        <dbReference type="ARBA" id="ARBA00023136"/>
    </source>
</evidence>
<organism evidence="10 11">
    <name type="scientific">Cellulosimicrobium arenosum</name>
    <dbReference type="NCBI Taxonomy" id="2708133"/>
    <lineage>
        <taxon>Bacteria</taxon>
        <taxon>Bacillati</taxon>
        <taxon>Actinomycetota</taxon>
        <taxon>Actinomycetes</taxon>
        <taxon>Micrococcales</taxon>
        <taxon>Promicromonosporaceae</taxon>
        <taxon>Cellulosimicrobium</taxon>
    </lineage>
</organism>
<dbReference type="InterPro" id="IPR035906">
    <property type="entry name" value="MetI-like_sf"/>
</dbReference>
<dbReference type="AlphaFoldDB" id="A0A927G717"/>
<feature type="compositionally biased region" description="Basic and acidic residues" evidence="8">
    <location>
        <begin position="15"/>
        <end position="24"/>
    </location>
</feature>
<proteinExistence type="inferred from homology"/>
<name>A0A927G717_9MICO</name>
<dbReference type="PROSITE" id="PS50928">
    <property type="entry name" value="ABC_TM1"/>
    <property type="match status" value="1"/>
</dbReference>
<feature type="transmembrane region" description="Helical" evidence="7">
    <location>
        <begin position="184"/>
        <end position="210"/>
    </location>
</feature>
<dbReference type="Proteomes" id="UP000610846">
    <property type="component" value="Unassembled WGS sequence"/>
</dbReference>
<protein>
    <submittedName>
        <fullName evidence="10">Sugar ABC transporter permease</fullName>
    </submittedName>
</protein>
<dbReference type="GO" id="GO:0055085">
    <property type="term" value="P:transmembrane transport"/>
    <property type="evidence" value="ECO:0007669"/>
    <property type="project" value="InterPro"/>
</dbReference>
<evidence type="ECO:0000259" key="9">
    <source>
        <dbReference type="PROSITE" id="PS50928"/>
    </source>
</evidence>
<feature type="transmembrane region" description="Helical" evidence="7">
    <location>
        <begin position="230"/>
        <end position="252"/>
    </location>
</feature>
<feature type="transmembrane region" description="Helical" evidence="7">
    <location>
        <begin position="128"/>
        <end position="149"/>
    </location>
</feature>
<dbReference type="RefSeq" id="WP_191827630.1">
    <property type="nucleotide sequence ID" value="NZ_JACYHB010000002.1"/>
</dbReference>
<reference evidence="10" key="1">
    <citation type="journal article" date="2018" name="Curr. Microbiol.">
        <title>Cellulosimicrobium arenosum sp. nov., Isolated from Marine Sediment Sand.</title>
        <authorList>
            <person name="Oh M."/>
            <person name="Kim J.H."/>
            <person name="Yoon J.H."/>
            <person name="Schumann P."/>
            <person name="Kim W."/>
        </authorList>
    </citation>
    <scope>NUCLEOTIDE SEQUENCE</scope>
    <source>
        <strain evidence="10">KCTC 49039</strain>
    </source>
</reference>
<sequence>MSATSTVASDPAADAPDRRREQPPRRRRRPRLPYALLVPAVAVILVAVGYPVYWQVVTSLQEFGLAQQFGAPPTFVGLDNYARLFMDPSLWAVVVRSLLFCLVNAGLTVGIGVALALLMNAVGRVPRLVLQVALLLAWAMPMVAAVTVFKWLFDWRSGVVNWLLVAIGLDQYQGYSWLAQPMTFFLVASLVVVWMSVPFVALSVFAALTQVSDEVLEAAAIDGAGPWQRFWGIILPMVRPVISIVLLLQIIWDLRVFAQIRILQDAGAPIDQTNLLGNYIYELGLGRQDFAGASAVSIFVLLLTVLLSWPYVRSLLKEDEA</sequence>
<evidence type="ECO:0000256" key="2">
    <source>
        <dbReference type="ARBA" id="ARBA00022448"/>
    </source>
</evidence>
<keyword evidence="3" id="KW-1003">Cell membrane</keyword>
<feature type="transmembrane region" description="Helical" evidence="7">
    <location>
        <begin position="290"/>
        <end position="312"/>
    </location>
</feature>
<keyword evidence="5 7" id="KW-1133">Transmembrane helix</keyword>
<gene>
    <name evidence="10" type="ORF">IF651_03035</name>
</gene>
<dbReference type="Pfam" id="PF00528">
    <property type="entry name" value="BPD_transp_1"/>
    <property type="match status" value="1"/>
</dbReference>
<dbReference type="InterPro" id="IPR000515">
    <property type="entry name" value="MetI-like"/>
</dbReference>
<accession>A0A927G717</accession>
<comment type="subcellular location">
    <subcellularLocation>
        <location evidence="1 7">Cell membrane</location>
        <topology evidence="1 7">Multi-pass membrane protein</topology>
    </subcellularLocation>
</comment>
<feature type="transmembrane region" description="Helical" evidence="7">
    <location>
        <begin position="90"/>
        <end position="116"/>
    </location>
</feature>
<keyword evidence="4 7" id="KW-0812">Transmembrane</keyword>
<feature type="domain" description="ABC transmembrane type-1" evidence="9">
    <location>
        <begin position="94"/>
        <end position="311"/>
    </location>
</feature>
<evidence type="ECO:0000256" key="1">
    <source>
        <dbReference type="ARBA" id="ARBA00004651"/>
    </source>
</evidence>
<dbReference type="PANTHER" id="PTHR43227">
    <property type="entry name" value="BLL4140 PROTEIN"/>
    <property type="match status" value="1"/>
</dbReference>
<evidence type="ECO:0000256" key="7">
    <source>
        <dbReference type="RuleBase" id="RU363032"/>
    </source>
</evidence>
<comment type="caution">
    <text evidence="10">The sequence shown here is derived from an EMBL/GenBank/DDBJ whole genome shotgun (WGS) entry which is preliminary data.</text>
</comment>
<dbReference type="InterPro" id="IPR050809">
    <property type="entry name" value="UgpAE/MalFG_permease"/>
</dbReference>
<evidence type="ECO:0000313" key="11">
    <source>
        <dbReference type="Proteomes" id="UP000610846"/>
    </source>
</evidence>
<evidence type="ECO:0000256" key="4">
    <source>
        <dbReference type="ARBA" id="ARBA00022692"/>
    </source>
</evidence>
<comment type="similarity">
    <text evidence="7">Belongs to the binding-protein-dependent transport system permease family.</text>
</comment>
<dbReference type="CDD" id="cd06261">
    <property type="entry name" value="TM_PBP2"/>
    <property type="match status" value="1"/>
</dbReference>
<evidence type="ECO:0000256" key="8">
    <source>
        <dbReference type="SAM" id="MobiDB-lite"/>
    </source>
</evidence>
<feature type="transmembrane region" description="Helical" evidence="7">
    <location>
        <begin position="34"/>
        <end position="53"/>
    </location>
</feature>
<keyword evidence="2 7" id="KW-0813">Transport</keyword>
<feature type="transmembrane region" description="Helical" evidence="7">
    <location>
        <begin position="155"/>
        <end position="172"/>
    </location>
</feature>
<dbReference type="SUPFAM" id="SSF161098">
    <property type="entry name" value="MetI-like"/>
    <property type="match status" value="1"/>
</dbReference>
<evidence type="ECO:0000256" key="3">
    <source>
        <dbReference type="ARBA" id="ARBA00022475"/>
    </source>
</evidence>
<dbReference type="EMBL" id="JACYHB010000002">
    <property type="protein sequence ID" value="MBD8078032.1"/>
    <property type="molecule type" value="Genomic_DNA"/>
</dbReference>
<feature type="region of interest" description="Disordered" evidence="8">
    <location>
        <begin position="1"/>
        <end position="27"/>
    </location>
</feature>
<reference evidence="10" key="2">
    <citation type="submission" date="2020-09" db="EMBL/GenBank/DDBJ databases">
        <authorList>
            <person name="Yu Y."/>
        </authorList>
    </citation>
    <scope>NUCLEOTIDE SEQUENCE</scope>
    <source>
        <strain evidence="10">KCTC 49039</strain>
    </source>
</reference>
<dbReference type="PANTHER" id="PTHR43227:SF8">
    <property type="entry name" value="DIACETYLCHITOBIOSE UPTAKE SYSTEM PERMEASE PROTEIN DASB"/>
    <property type="match status" value="1"/>
</dbReference>
<keyword evidence="6 7" id="KW-0472">Membrane</keyword>